<comment type="caution">
    <text evidence="2">The sequence shown here is derived from an EMBL/GenBank/DDBJ whole genome shotgun (WGS) entry which is preliminary data.</text>
</comment>
<sequence>MQGSRCPTFALHFDYGRNGSPEISSAFGCPTIGPFTHGRGGSDRINSDHFTETIGNACNSFVTIYGCIGFCGHVFPLVFTIFVGILSFFTAQFRTKYPLVSLTTEGFSLSVAFDSLSTIGRLRQTGLSRAIFLSPPRSLSRFSAF</sequence>
<reference evidence="2 3" key="1">
    <citation type="submission" date="2012-04" db="EMBL/GenBank/DDBJ databases">
        <authorList>
            <person name="Genoscope - CEA"/>
        </authorList>
    </citation>
    <scope>NUCLEOTIDE SEQUENCE [LARGE SCALE GENOMIC DNA]</scope>
    <source>
        <strain evidence="2 3">9717</strain>
    </source>
</reference>
<protein>
    <submittedName>
        <fullName evidence="2">Uncharacterized protein</fullName>
    </submittedName>
</protein>
<dbReference type="AlphaFoldDB" id="I4FKP5"/>
<dbReference type="Proteomes" id="UP000003172">
    <property type="component" value="Unassembled WGS sequence"/>
</dbReference>
<feature type="transmembrane region" description="Helical" evidence="1">
    <location>
        <begin position="62"/>
        <end position="89"/>
    </location>
</feature>
<gene>
    <name evidence="2" type="ORF">MICAB_1730003</name>
</gene>
<evidence type="ECO:0000313" key="3">
    <source>
        <dbReference type="Proteomes" id="UP000003172"/>
    </source>
</evidence>
<keyword evidence="1" id="KW-0812">Transmembrane</keyword>
<accession>I4FKP5</accession>
<keyword evidence="1" id="KW-0472">Membrane</keyword>
<evidence type="ECO:0000256" key="1">
    <source>
        <dbReference type="SAM" id="Phobius"/>
    </source>
</evidence>
<evidence type="ECO:0000313" key="2">
    <source>
        <dbReference type="EMBL" id="CCH96220.1"/>
    </source>
</evidence>
<dbReference type="EMBL" id="CAII01000083">
    <property type="protein sequence ID" value="CCH96220.1"/>
    <property type="molecule type" value="Genomic_DNA"/>
</dbReference>
<keyword evidence="1" id="KW-1133">Transmembrane helix</keyword>
<organism evidence="2 3">
    <name type="scientific">Microcystis aeruginosa PCC 9717</name>
    <dbReference type="NCBI Taxonomy" id="1160286"/>
    <lineage>
        <taxon>Bacteria</taxon>
        <taxon>Bacillati</taxon>
        <taxon>Cyanobacteriota</taxon>
        <taxon>Cyanophyceae</taxon>
        <taxon>Oscillatoriophycideae</taxon>
        <taxon>Chroococcales</taxon>
        <taxon>Microcystaceae</taxon>
        <taxon>Microcystis</taxon>
    </lineage>
</organism>
<proteinExistence type="predicted"/>
<name>I4FKP5_MICAE</name>
<dbReference type="HOGENOM" id="CLU_1784651_0_0_3"/>